<reference evidence="1 2" key="1">
    <citation type="submission" date="2019-05" db="EMBL/GenBank/DDBJ databases">
        <title>Whole genome sequence analysis of Cupriavidus campinensis S14E4C strain.</title>
        <authorList>
            <person name="Abbaszade G."/>
            <person name="Szabo A."/>
            <person name="Toumi M."/>
            <person name="Toth E."/>
        </authorList>
    </citation>
    <scope>NUCLEOTIDE SEQUENCE [LARGE SCALE GENOMIC DNA]</scope>
    <source>
        <strain evidence="1 2">S14E4C</strain>
    </source>
</reference>
<accession>A0ABY3EMT7</accession>
<comment type="caution">
    <text evidence="1">The sequence shown here is derived from an EMBL/GenBank/DDBJ whole genome shotgun (WGS) entry which is preliminary data.</text>
</comment>
<keyword evidence="2" id="KW-1185">Reference proteome</keyword>
<evidence type="ECO:0000313" key="1">
    <source>
        <dbReference type="EMBL" id="TSP12287.1"/>
    </source>
</evidence>
<proteinExistence type="predicted"/>
<name>A0ABY3EMT7_9BURK</name>
<organism evidence="1 2">
    <name type="scientific">Cupriavidus campinensis</name>
    <dbReference type="NCBI Taxonomy" id="151783"/>
    <lineage>
        <taxon>Bacteria</taxon>
        <taxon>Pseudomonadati</taxon>
        <taxon>Pseudomonadota</taxon>
        <taxon>Betaproteobacteria</taxon>
        <taxon>Burkholderiales</taxon>
        <taxon>Burkholderiaceae</taxon>
        <taxon>Cupriavidus</taxon>
    </lineage>
</organism>
<dbReference type="InterPro" id="IPR021556">
    <property type="entry name" value="DUF2950"/>
</dbReference>
<dbReference type="Pfam" id="PF11453">
    <property type="entry name" value="DUF2950"/>
    <property type="match status" value="1"/>
</dbReference>
<sequence>MTARSTRRQGRLAGRARRMAAMTAIAMALTWPWAGPAWAASQRHFPSPEAAMLAFGDAVATSDDAALGTLLGADYRRLIPPVGADARYRFLSAWSVSHKILPEGADRAHVAVGDDGWTLPVPLVKSAQGWYFNVPAGVQEIRVRRIGRNELAVMQTMLAICDAQRDYASVDHDGDGVLVYAGKLSSSPGKRDGLYWPARGGEPPSPLGPAFLAAGKGNTTQDGYHGYRYKLLTAQGPAAPGGAYDYVVNGRLFGGFAIVAWPVRYGDTGIKSFMVNHEGQVYEADLGPNSAARAQAMTRFDPGPGWVKASP</sequence>
<evidence type="ECO:0000313" key="2">
    <source>
        <dbReference type="Proteomes" id="UP000318943"/>
    </source>
</evidence>
<protein>
    <submittedName>
        <fullName evidence="1">DUF2950 domain-containing protein</fullName>
    </submittedName>
</protein>
<gene>
    <name evidence="1" type="ORF">FGG12_11855</name>
</gene>
<dbReference type="EMBL" id="VCIZ01000006">
    <property type="protein sequence ID" value="TSP12287.1"/>
    <property type="molecule type" value="Genomic_DNA"/>
</dbReference>
<dbReference type="Proteomes" id="UP000318943">
    <property type="component" value="Unassembled WGS sequence"/>
</dbReference>